<feature type="domain" description="Thioesterase" evidence="3">
    <location>
        <begin position="21"/>
        <end position="100"/>
    </location>
</feature>
<dbReference type="EC" id="3.1.2.-" evidence="4"/>
<protein>
    <submittedName>
        <fullName evidence="4">4-hydroxybenzoyl-CoA thioesterase</fullName>
        <ecNumber evidence="4">3.1.2.-</ecNumber>
    </submittedName>
</protein>
<accession>D9PFI8</accession>
<dbReference type="PIRSF" id="PIRSF003230">
    <property type="entry name" value="YbgC"/>
    <property type="match status" value="1"/>
</dbReference>
<dbReference type="AlphaFoldDB" id="D9PFI8"/>
<dbReference type="InterPro" id="IPR006684">
    <property type="entry name" value="YbgC/YbaW"/>
</dbReference>
<evidence type="ECO:0000256" key="1">
    <source>
        <dbReference type="ARBA" id="ARBA00005953"/>
    </source>
</evidence>
<proteinExistence type="inferred from homology"/>
<dbReference type="Pfam" id="PF03061">
    <property type="entry name" value="4HBT"/>
    <property type="match status" value="1"/>
</dbReference>
<gene>
    <name evidence="4" type="ORF">LDC_0270</name>
</gene>
<dbReference type="GO" id="GO:0047617">
    <property type="term" value="F:fatty acyl-CoA hydrolase activity"/>
    <property type="evidence" value="ECO:0007669"/>
    <property type="project" value="TreeGrafter"/>
</dbReference>
<comment type="similarity">
    <text evidence="1">Belongs to the 4-hydroxybenzoyl-CoA thioesterase family.</text>
</comment>
<dbReference type="InterPro" id="IPR006683">
    <property type="entry name" value="Thioestr_dom"/>
</dbReference>
<dbReference type="Gene3D" id="3.10.129.10">
    <property type="entry name" value="Hotdog Thioesterase"/>
    <property type="match status" value="1"/>
</dbReference>
<reference evidence="4" key="1">
    <citation type="submission" date="2010-07" db="EMBL/GenBank/DDBJ databases">
        <authorList>
            <consortium name="CONSOLIDER consortium CSD2007-00005"/>
            <person name="Guazzaroni M.-E."/>
            <person name="Richter M."/>
            <person name="Garcia-Salamanca A."/>
            <person name="Yarza P."/>
            <person name="Ferrer M."/>
        </authorList>
    </citation>
    <scope>NUCLEOTIDE SEQUENCE</scope>
</reference>
<sequence>MIYSIGWIVKIRVYYEDTDAGGVVYHTNYIKYCERARSEVFFVNDSSPEMNGCHFVVSDITCKFIKSAKLGDILDIKTELLEKKNVSLLLKQTIFLKDEKIFEMQVRVGFVDKSGKITKIPQELKSYFCIKG</sequence>
<evidence type="ECO:0000313" key="4">
    <source>
        <dbReference type="EMBL" id="EFK97678.1"/>
    </source>
</evidence>
<keyword evidence="2 4" id="KW-0378">Hydrolase</keyword>
<reference evidence="4" key="2">
    <citation type="journal article" date="2011" name="Microb. Ecol.">
        <title>Taxonomic and Functional Metagenomic Profiling of the Microbial Community in the Anoxic Sediment of a Sub-saline Shallow Lake (Laguna de Carrizo, Central Spain).</title>
        <authorList>
            <person name="Ferrer M."/>
            <person name="Guazzaroni M.E."/>
            <person name="Richter M."/>
            <person name="Garcia-Salamanca A."/>
            <person name="Yarza P."/>
            <person name="Suarez-Suarez A."/>
            <person name="Solano J."/>
            <person name="Alcaide M."/>
            <person name="van Dillewijn P."/>
            <person name="Molina-Henares M.A."/>
            <person name="Lopez-Cortes N."/>
            <person name="Al-Ramahi Y."/>
            <person name="Guerrero C."/>
            <person name="Acosta A."/>
            <person name="de Eugenio L.I."/>
            <person name="Martinez V."/>
            <person name="Marques S."/>
            <person name="Rojo F."/>
            <person name="Santero E."/>
            <person name="Genilloud O."/>
            <person name="Perez-Perez J."/>
            <person name="Rossello-Mora R."/>
            <person name="Ramos J.L."/>
        </authorList>
    </citation>
    <scope>NUCLEOTIDE SEQUENCE</scope>
</reference>
<dbReference type="PANTHER" id="PTHR31793:SF37">
    <property type="entry name" value="ACYL-COA THIOESTER HYDROLASE YBGC"/>
    <property type="match status" value="1"/>
</dbReference>
<organism evidence="4">
    <name type="scientific">sediment metagenome</name>
    <dbReference type="NCBI Taxonomy" id="749907"/>
    <lineage>
        <taxon>unclassified sequences</taxon>
        <taxon>metagenomes</taxon>
        <taxon>ecological metagenomes</taxon>
    </lineage>
</organism>
<dbReference type="PANTHER" id="PTHR31793">
    <property type="entry name" value="4-HYDROXYBENZOYL-COA THIOESTERASE FAMILY MEMBER"/>
    <property type="match status" value="1"/>
</dbReference>
<name>D9PFI8_9ZZZZ</name>
<dbReference type="SUPFAM" id="SSF54637">
    <property type="entry name" value="Thioesterase/thiol ester dehydrase-isomerase"/>
    <property type="match status" value="1"/>
</dbReference>
<dbReference type="InterPro" id="IPR050563">
    <property type="entry name" value="4-hydroxybenzoyl-CoA_TE"/>
</dbReference>
<dbReference type="NCBIfam" id="TIGR00051">
    <property type="entry name" value="YbgC/FadM family acyl-CoA thioesterase"/>
    <property type="match status" value="1"/>
</dbReference>
<evidence type="ECO:0000259" key="3">
    <source>
        <dbReference type="Pfam" id="PF03061"/>
    </source>
</evidence>
<dbReference type="InterPro" id="IPR029069">
    <property type="entry name" value="HotDog_dom_sf"/>
</dbReference>
<dbReference type="EMBL" id="ADZX01000071">
    <property type="protein sequence ID" value="EFK97678.1"/>
    <property type="molecule type" value="Genomic_DNA"/>
</dbReference>
<evidence type="ECO:0000256" key="2">
    <source>
        <dbReference type="ARBA" id="ARBA00022801"/>
    </source>
</evidence>
<dbReference type="CDD" id="cd00586">
    <property type="entry name" value="4HBT"/>
    <property type="match status" value="1"/>
</dbReference>
<dbReference type="InterPro" id="IPR008272">
    <property type="entry name" value="HB-CoA_thioesterase_AS"/>
</dbReference>
<comment type="caution">
    <text evidence="4">The sequence shown here is derived from an EMBL/GenBank/DDBJ whole genome shotgun (WGS) entry which is preliminary data.</text>
</comment>
<dbReference type="PROSITE" id="PS01328">
    <property type="entry name" value="4HBCOA_THIOESTERASE"/>
    <property type="match status" value="1"/>
</dbReference>